<evidence type="ECO:0000256" key="4">
    <source>
        <dbReference type="ARBA" id="ARBA00022741"/>
    </source>
</evidence>
<evidence type="ECO:0000313" key="7">
    <source>
        <dbReference type="EMBL" id="QDG52604.1"/>
    </source>
</evidence>
<keyword evidence="3" id="KW-0548">Nucleotidyltransferase</keyword>
<dbReference type="Proteomes" id="UP000315995">
    <property type="component" value="Chromosome"/>
</dbReference>
<dbReference type="GO" id="GO:0004016">
    <property type="term" value="F:adenylate cyclase activity"/>
    <property type="evidence" value="ECO:0007669"/>
    <property type="project" value="TreeGrafter"/>
</dbReference>
<dbReference type="Pfam" id="PF02457">
    <property type="entry name" value="DAC"/>
    <property type="match status" value="1"/>
</dbReference>
<reference evidence="7 8" key="1">
    <citation type="submission" date="2019-06" db="EMBL/GenBank/DDBJ databases">
        <title>Persicimonas caeni gen. nov., sp. nov., a predatory bacterium isolated from solar saltern.</title>
        <authorList>
            <person name="Wang S."/>
        </authorList>
    </citation>
    <scope>NUCLEOTIDE SEQUENCE [LARGE SCALE GENOMIC DNA]</scope>
    <source>
        <strain evidence="7 8">YN101</strain>
    </source>
</reference>
<accession>A0A4Y6PW86</accession>
<dbReference type="PROSITE" id="PS51794">
    <property type="entry name" value="DAC"/>
    <property type="match status" value="1"/>
</dbReference>
<dbReference type="InterPro" id="IPR050338">
    <property type="entry name" value="DisA"/>
</dbReference>
<evidence type="ECO:0000313" key="8">
    <source>
        <dbReference type="Proteomes" id="UP000315995"/>
    </source>
</evidence>
<proteinExistence type="predicted"/>
<gene>
    <name evidence="7" type="ORF">FIV42_18235</name>
</gene>
<evidence type="ECO:0000256" key="1">
    <source>
        <dbReference type="ARBA" id="ARBA00000877"/>
    </source>
</evidence>
<keyword evidence="8" id="KW-1185">Reference proteome</keyword>
<dbReference type="GO" id="GO:0005524">
    <property type="term" value="F:ATP binding"/>
    <property type="evidence" value="ECO:0007669"/>
    <property type="project" value="UniProtKB-KW"/>
</dbReference>
<protein>
    <recommendedName>
        <fullName evidence="6">DAC domain-containing protein</fullName>
    </recommendedName>
</protein>
<dbReference type="SUPFAM" id="SSF143597">
    <property type="entry name" value="YojJ-like"/>
    <property type="match status" value="1"/>
</dbReference>
<dbReference type="RefSeq" id="WP_141199069.1">
    <property type="nucleotide sequence ID" value="NZ_CP041186.1"/>
</dbReference>
<keyword evidence="5" id="KW-0067">ATP-binding</keyword>
<organism evidence="7 8">
    <name type="scientific">Persicimonas caeni</name>
    <dbReference type="NCBI Taxonomy" id="2292766"/>
    <lineage>
        <taxon>Bacteria</taxon>
        <taxon>Deltaproteobacteria</taxon>
        <taxon>Bradymonadales</taxon>
        <taxon>Bradymonadaceae</taxon>
        <taxon>Persicimonas</taxon>
    </lineage>
</organism>
<dbReference type="Gene3D" id="3.40.1700.10">
    <property type="entry name" value="DNA integrity scanning protein, DisA, N-terminal domain"/>
    <property type="match status" value="1"/>
</dbReference>
<dbReference type="GO" id="GO:0106408">
    <property type="term" value="F:diadenylate cyclase activity"/>
    <property type="evidence" value="ECO:0007669"/>
    <property type="project" value="UniProtKB-EC"/>
</dbReference>
<dbReference type="OrthoDB" id="9775217at2"/>
<dbReference type="PANTHER" id="PTHR34185">
    <property type="entry name" value="DIADENYLATE CYCLASE"/>
    <property type="match status" value="1"/>
</dbReference>
<comment type="catalytic activity">
    <reaction evidence="1">
        <text>2 ATP = 3',3'-c-di-AMP + 2 diphosphate</text>
        <dbReference type="Rhea" id="RHEA:35655"/>
        <dbReference type="ChEBI" id="CHEBI:30616"/>
        <dbReference type="ChEBI" id="CHEBI:33019"/>
        <dbReference type="ChEBI" id="CHEBI:71500"/>
        <dbReference type="EC" id="2.7.7.85"/>
    </reaction>
</comment>
<dbReference type="AlphaFoldDB" id="A0A4Y6PW86"/>
<keyword evidence="4" id="KW-0547">Nucleotide-binding</keyword>
<evidence type="ECO:0000256" key="5">
    <source>
        <dbReference type="ARBA" id="ARBA00022840"/>
    </source>
</evidence>
<dbReference type="EMBL" id="CP041186">
    <property type="protein sequence ID" value="QDG52604.1"/>
    <property type="molecule type" value="Genomic_DNA"/>
</dbReference>
<dbReference type="InterPro" id="IPR036888">
    <property type="entry name" value="DNA_integrity_DisA_N_sf"/>
</dbReference>
<name>A0A4Y6PW86_PERCE</name>
<keyword evidence="2" id="KW-0808">Transferase</keyword>
<dbReference type="PANTHER" id="PTHR34185:SF1">
    <property type="entry name" value="DIADENYLATE CYCLASE"/>
    <property type="match status" value="1"/>
</dbReference>
<evidence type="ECO:0000256" key="3">
    <source>
        <dbReference type="ARBA" id="ARBA00022695"/>
    </source>
</evidence>
<evidence type="ECO:0000259" key="6">
    <source>
        <dbReference type="PROSITE" id="PS51794"/>
    </source>
</evidence>
<evidence type="ECO:0000256" key="2">
    <source>
        <dbReference type="ARBA" id="ARBA00022679"/>
    </source>
</evidence>
<dbReference type="InterPro" id="IPR003390">
    <property type="entry name" value="DNA_integrity_scan_DisA_N"/>
</dbReference>
<sequence length="198" mass="21756">MPSIPSQIFDRVWVPDWEINPETFEQVLELAVEIAREGREGRKVGTIFSIGDSEAVLEASRCLILDPLAGHSDEVRHVSDHNLRETIKELAQLDGAFVVSDDGVVISAARYFSTDAEGIDVPLGLGARHIAGASVSCKTRAVAVVVSQSSIVRIFDDGHLVTEILPELWMLQIHGMIVHEDSVEKISEGEFTVVRRTD</sequence>
<feature type="domain" description="DAC" evidence="6">
    <location>
        <begin position="6"/>
        <end position="167"/>
    </location>
</feature>
<accession>A0A5B8YCA7</accession>